<gene>
    <name evidence="3" type="ORF">DLAC_00697</name>
</gene>
<evidence type="ECO:0000313" key="3">
    <source>
        <dbReference type="EMBL" id="KYR02561.1"/>
    </source>
</evidence>
<dbReference type="FunCoup" id="A0A152A8V1">
    <property type="interactions" value="738"/>
</dbReference>
<dbReference type="EMBL" id="LODT01000003">
    <property type="protein sequence ID" value="KYR02561.1"/>
    <property type="molecule type" value="Genomic_DNA"/>
</dbReference>
<dbReference type="SUPFAM" id="SSF52980">
    <property type="entry name" value="Restriction endonuclease-like"/>
    <property type="match status" value="1"/>
</dbReference>
<dbReference type="InterPro" id="IPR011604">
    <property type="entry name" value="PDDEXK-like_dom_sf"/>
</dbReference>
<dbReference type="InParanoid" id="A0A152A8V1"/>
<dbReference type="AlphaFoldDB" id="A0A152A8V1"/>
<dbReference type="OrthoDB" id="19044at2759"/>
<evidence type="ECO:0000313" key="4">
    <source>
        <dbReference type="Proteomes" id="UP000076078"/>
    </source>
</evidence>
<dbReference type="GO" id="GO:0006281">
    <property type="term" value="P:DNA repair"/>
    <property type="evidence" value="ECO:0007669"/>
    <property type="project" value="UniProtKB-ARBA"/>
</dbReference>
<feature type="region of interest" description="Disordered" evidence="1">
    <location>
        <begin position="299"/>
        <end position="319"/>
    </location>
</feature>
<comment type="caution">
    <text evidence="3">The sequence shown here is derived from an EMBL/GenBank/DDBJ whole genome shotgun (WGS) entry which is preliminary data.</text>
</comment>
<dbReference type="Pfam" id="PF12705">
    <property type="entry name" value="PDDEXK_1"/>
    <property type="match status" value="1"/>
</dbReference>
<organism evidence="3 4">
    <name type="scientific">Tieghemostelium lacteum</name>
    <name type="common">Slime mold</name>
    <name type="synonym">Dictyostelium lacteum</name>
    <dbReference type="NCBI Taxonomy" id="361077"/>
    <lineage>
        <taxon>Eukaryota</taxon>
        <taxon>Amoebozoa</taxon>
        <taxon>Evosea</taxon>
        <taxon>Eumycetozoa</taxon>
        <taxon>Dictyostelia</taxon>
        <taxon>Dictyosteliales</taxon>
        <taxon>Raperosteliaceae</taxon>
        <taxon>Tieghemostelium</taxon>
    </lineage>
</organism>
<dbReference type="OMA" id="KNEDEWI"/>
<feature type="domain" description="PD-(D/E)XK endonuclease-like" evidence="2">
    <location>
        <begin position="94"/>
        <end position="248"/>
    </location>
</feature>
<protein>
    <recommendedName>
        <fullName evidence="2">PD-(D/E)XK endonuclease-like domain-containing protein</fullName>
    </recommendedName>
</protein>
<dbReference type="InterPro" id="IPR038726">
    <property type="entry name" value="PDDEXK_AddAB-type"/>
</dbReference>
<reference evidence="3 4" key="1">
    <citation type="submission" date="2015-12" db="EMBL/GenBank/DDBJ databases">
        <title>Dictyostelia acquired genes for synthesis and detection of signals that induce cell-type specialization by lateral gene transfer from prokaryotes.</title>
        <authorList>
            <person name="Gloeckner G."/>
            <person name="Schaap P."/>
        </authorList>
    </citation>
    <scope>NUCLEOTIDE SEQUENCE [LARGE SCALE GENOMIC DNA]</scope>
    <source>
        <strain evidence="3 4">TK</strain>
    </source>
</reference>
<dbReference type="InterPro" id="IPR011335">
    <property type="entry name" value="Restrct_endonuc-II-like"/>
</dbReference>
<feature type="compositionally biased region" description="Low complexity" evidence="1">
    <location>
        <begin position="306"/>
        <end position="319"/>
    </location>
</feature>
<dbReference type="Gene3D" id="3.90.320.10">
    <property type="match status" value="1"/>
</dbReference>
<name>A0A152A8V1_TIELA</name>
<accession>A0A152A8V1</accession>
<proteinExistence type="predicted"/>
<keyword evidence="4" id="KW-1185">Reference proteome</keyword>
<evidence type="ECO:0000256" key="1">
    <source>
        <dbReference type="SAM" id="MobiDB-lite"/>
    </source>
</evidence>
<dbReference type="Proteomes" id="UP000076078">
    <property type="component" value="Unassembled WGS sequence"/>
</dbReference>
<sequence>MTIFDKFAKFQNVSRVYINGQRFYKIGDKEELYPSVTTVLQIIDKPQLNTWKRNQMLHEVKEQFLQRPKSIKNEDEWIDKVVKESIQKPQKVMQHAATIGTQAHSVIDQIIIDKTDEIPTLPALTEEELNKMEAPVKIIKNSFDVWLEGSGLEKVELRDTMFCSERYKFAGAIDTLGRKKDGSLVAIDWKTSSSVHTEYLLQVSAYAKAVEEISGEPVPEAWIVKFNKKEGGFDWKQVPNINESFDAFLSALNLWNFYSTKPIDRLVTIDFKGALEKFKMDQNPNNNSFFQSVDKESLDSLKAQKTKSTSSSSISSGKY</sequence>
<evidence type="ECO:0000259" key="2">
    <source>
        <dbReference type="Pfam" id="PF12705"/>
    </source>
</evidence>